<dbReference type="InterPro" id="IPR036322">
    <property type="entry name" value="WD40_repeat_dom_sf"/>
</dbReference>
<dbReference type="SUPFAM" id="SSF50978">
    <property type="entry name" value="WD40 repeat-like"/>
    <property type="match status" value="1"/>
</dbReference>
<dbReference type="RefSeq" id="WP_171436554.1">
    <property type="nucleotide sequence ID" value="NZ_JABFJV010000142.1"/>
</dbReference>
<dbReference type="EMBL" id="JABFJV010000142">
    <property type="protein sequence ID" value="NOK36053.1"/>
    <property type="molecule type" value="Genomic_DNA"/>
</dbReference>
<keyword evidence="1 3" id="KW-0853">WD repeat</keyword>
<dbReference type="PANTHER" id="PTHR19848">
    <property type="entry name" value="WD40 REPEAT PROTEIN"/>
    <property type="match status" value="1"/>
</dbReference>
<comment type="caution">
    <text evidence="5">The sequence shown here is derived from an EMBL/GenBank/DDBJ whole genome shotgun (WGS) entry which is preliminary data.</text>
</comment>
<feature type="repeat" description="WD" evidence="3">
    <location>
        <begin position="808"/>
        <end position="833"/>
    </location>
</feature>
<accession>A0A7Y4NU91</accession>
<name>A0A7Y4NU91_9BACT</name>
<keyword evidence="2" id="KW-0677">Repeat</keyword>
<dbReference type="Pfam" id="PF12894">
    <property type="entry name" value="ANAPC4_WD40"/>
    <property type="match status" value="1"/>
</dbReference>
<feature type="repeat" description="WD" evidence="3">
    <location>
        <begin position="1425"/>
        <end position="1456"/>
    </location>
</feature>
<dbReference type="Pfam" id="PF07676">
    <property type="entry name" value="PD40"/>
    <property type="match status" value="1"/>
</dbReference>
<dbReference type="Gene3D" id="2.130.10.10">
    <property type="entry name" value="YVTN repeat-like/Quinoprotein amine dehydrogenase"/>
    <property type="match status" value="4"/>
</dbReference>
<sequence>MAAIFISHSSKDNAWAIRIKQWLSTHGHQSIFLDFDPEAGINAGQDWEQVLYAKLRQCQAVLALVSDDWLASKWCFAEAVQAREKGKQLLIAKISTPQTQLLFGDLQHIDFVSDEAEAFERLRLALTDVFALPAGRPPYPGMVAFDEEEAAVFVGREPEISDTLEVLEGMRMKRSSGERLLLILGASGSGKSSLMRAGVLPRLRRYPDRWLPIRPFKPDMNPTREMAFALAGELERHGTGRSVDSILSGLAPGDRTAAQAGAALASLAEELLLAAGQPTATVILIIDQAEELFSYSKAGHADAFLRLLRAALETSGGKLIAIATLRSDFLGEFQNHGFLSDPTLLPHRDFALDPMPIERFETVIRVPARRAPVPIEFEEALVRKMVSDTGTRDALPLLAFTLQRLWNNPANHEGGVFHVSAYEALGGLTGVVSKAAQEALPLDTLKPDEVLALRNTFVPGLVQVDAAGGRTRRRARLSELPAGAVRLLQPFIEARLLVTGVDEDGEKTVEVAHEALLRTWPVLTRWIDEDQDKLRLLDGLRRAALDWSRAEDTSKEDLLVHRDGRLSYTLALLQEERFARVNTEREETYLKTCEQAQERRVRLRKRLVSGLQVTSVLLLAAAILAGWQWHRAGAERNVANQRAAEALAERNVANRRAAEAFAMEARSRSSNESIAWLQQTQPTFQNVMLGLSAVDNGHSWHLWKSTDWRENGLVRWSPDGRILAYAPYDAAEIHVIDMHDGKPSSIPRARDDLSSNEYLGVRQMAWSPSGTVLAILQGDESILLWRKADGGTQLLSGYEQSGGIVMDALAWSPEGDKLLAADAQGRIRVWEVSRDVAKPSPVADVSDKPFFDEANSLEWSPDASILAVGSTHGTIALWQRSDGVRRELLRARGEVLSLAWSPDGKQLAASTTDGAILIFEGERLTQHREYLLVLSSGASGAREIPARPPGKEDLDAAEQFARDVAKGPGRPLGIATLAASQGRMVAKLAWSPLGGALAAAGNRGQLWLLNVDAGTQRLLGDGAPPLRWSPSGSRLASQGATGVVQVRDLNAVPEMGGRESMAMEMREFRAGTSDLAGLEWALDNRALVTVNASGVVQVWDTAREEGKVIPNLEMDRPCGVAWSRDGGFLAVRSFSGSTVAVWRKSDGAVRRFEGLVDAWRPPVDWSPTAALLVLPMRNGQVLLLDASTGEVSELDRLGEGVHSVRWSRDGTRLLGATQNTLVIWDLPSKQKRVLTSPLHLTSPGPPVADWSPDGKTVVVAQSNGALLFWDSIQKKTWVRRETRTDIVTQIMGLDWISERLLLVRPDSHGLEVWDLVQDVELNHAPSNKPNMYSVRVGNVGTYAWSAERKYMAIGGGLDAMVEMFDESLQRVQQLNGPGGHRASAVAWSPDGAFIAAGTEAPTDPNRQGGSAVHVWEVASGRMMTLVGHHKQVWGIDWSPDGELLASTSDDGSVRLWPFPIHEDSYQRFLTGRSNLVVEDGKVVVRAFDGLPWRR</sequence>
<dbReference type="PROSITE" id="PS50294">
    <property type="entry name" value="WD_REPEATS_REGION"/>
    <property type="match status" value="1"/>
</dbReference>
<dbReference type="InterPro" id="IPR049052">
    <property type="entry name" value="nSTAND1"/>
</dbReference>
<dbReference type="Pfam" id="PF20703">
    <property type="entry name" value="nSTAND1"/>
    <property type="match status" value="1"/>
</dbReference>
<evidence type="ECO:0000313" key="6">
    <source>
        <dbReference type="Proteomes" id="UP000563426"/>
    </source>
</evidence>
<evidence type="ECO:0000313" key="5">
    <source>
        <dbReference type="EMBL" id="NOK36053.1"/>
    </source>
</evidence>
<dbReference type="InterPro" id="IPR027417">
    <property type="entry name" value="P-loop_NTPase"/>
</dbReference>
<dbReference type="InterPro" id="IPR001680">
    <property type="entry name" value="WD40_rpt"/>
</dbReference>
<organism evidence="5 6">
    <name type="scientific">Corallococcus exercitus</name>
    <dbReference type="NCBI Taxonomy" id="2316736"/>
    <lineage>
        <taxon>Bacteria</taxon>
        <taxon>Pseudomonadati</taxon>
        <taxon>Myxococcota</taxon>
        <taxon>Myxococcia</taxon>
        <taxon>Myxococcales</taxon>
        <taxon>Cystobacterineae</taxon>
        <taxon>Myxococcaceae</taxon>
        <taxon>Corallococcus</taxon>
    </lineage>
</organism>
<evidence type="ECO:0000259" key="4">
    <source>
        <dbReference type="PROSITE" id="PS50104"/>
    </source>
</evidence>
<dbReference type="InterPro" id="IPR035897">
    <property type="entry name" value="Toll_tir_struct_dom_sf"/>
</dbReference>
<feature type="domain" description="TIR" evidence="4">
    <location>
        <begin position="1"/>
        <end position="130"/>
    </location>
</feature>
<dbReference type="InterPro" id="IPR000157">
    <property type="entry name" value="TIR_dom"/>
</dbReference>
<dbReference type="PANTHER" id="PTHR19848:SF8">
    <property type="entry name" value="F-BOX AND WD REPEAT DOMAIN CONTAINING 7"/>
    <property type="match status" value="1"/>
</dbReference>
<gene>
    <name evidence="5" type="ORF">HMI49_22890</name>
</gene>
<evidence type="ECO:0000256" key="3">
    <source>
        <dbReference type="PROSITE-ProRule" id="PRU00221"/>
    </source>
</evidence>
<dbReference type="Gene3D" id="3.40.50.10140">
    <property type="entry name" value="Toll/interleukin-1 receptor homology (TIR) domain"/>
    <property type="match status" value="1"/>
</dbReference>
<dbReference type="InterPro" id="IPR024977">
    <property type="entry name" value="Apc4-like_WD40_dom"/>
</dbReference>
<dbReference type="InterPro" id="IPR015943">
    <property type="entry name" value="WD40/YVTN_repeat-like_dom_sf"/>
</dbReference>
<dbReference type="InterPro" id="IPR011659">
    <property type="entry name" value="WD40"/>
</dbReference>
<feature type="repeat" description="WD" evidence="3">
    <location>
        <begin position="856"/>
        <end position="879"/>
    </location>
</feature>
<evidence type="ECO:0000256" key="1">
    <source>
        <dbReference type="ARBA" id="ARBA00022574"/>
    </source>
</evidence>
<proteinExistence type="predicted"/>
<dbReference type="PROSITE" id="PS50082">
    <property type="entry name" value="WD_REPEATS_2"/>
    <property type="match status" value="3"/>
</dbReference>
<dbReference type="GO" id="GO:0007165">
    <property type="term" value="P:signal transduction"/>
    <property type="evidence" value="ECO:0007669"/>
    <property type="project" value="InterPro"/>
</dbReference>
<protein>
    <submittedName>
        <fullName evidence="5">TIR domain-containing protein</fullName>
    </submittedName>
</protein>
<reference evidence="5 6" key="1">
    <citation type="submission" date="2020-05" db="EMBL/GenBank/DDBJ databases">
        <authorList>
            <person name="Whitworth D."/>
        </authorList>
    </citation>
    <scope>NUCLEOTIDE SEQUENCE [LARGE SCALE GENOMIC DNA]</scope>
    <source>
        <strain evidence="5 6">AB043B</strain>
    </source>
</reference>
<dbReference type="Gene3D" id="3.40.50.300">
    <property type="entry name" value="P-loop containing nucleotide triphosphate hydrolases"/>
    <property type="match status" value="1"/>
</dbReference>
<evidence type="ECO:0000256" key="2">
    <source>
        <dbReference type="ARBA" id="ARBA00022737"/>
    </source>
</evidence>
<dbReference type="PROSITE" id="PS50104">
    <property type="entry name" value="TIR"/>
    <property type="match status" value="1"/>
</dbReference>
<dbReference type="SUPFAM" id="SSF52540">
    <property type="entry name" value="P-loop containing nucleoside triphosphate hydrolases"/>
    <property type="match status" value="1"/>
</dbReference>
<dbReference type="SUPFAM" id="SSF52200">
    <property type="entry name" value="Toll/Interleukin receptor TIR domain"/>
    <property type="match status" value="1"/>
</dbReference>
<dbReference type="SUPFAM" id="SSF101908">
    <property type="entry name" value="Putative isomerase YbhE"/>
    <property type="match status" value="1"/>
</dbReference>
<keyword evidence="6" id="KW-1185">Reference proteome</keyword>
<dbReference type="Proteomes" id="UP000563426">
    <property type="component" value="Unassembled WGS sequence"/>
</dbReference>
<dbReference type="Pfam" id="PF13676">
    <property type="entry name" value="TIR_2"/>
    <property type="match status" value="1"/>
</dbReference>
<dbReference type="SMART" id="SM00320">
    <property type="entry name" value="WD40"/>
    <property type="match status" value="11"/>
</dbReference>
<dbReference type="Pfam" id="PF00400">
    <property type="entry name" value="WD40"/>
    <property type="match status" value="1"/>
</dbReference>